<evidence type="ECO:0000313" key="3">
    <source>
        <dbReference type="EMBL" id="KRO03908.1"/>
    </source>
</evidence>
<proteinExistence type="predicted"/>
<dbReference type="Proteomes" id="UP000051906">
    <property type="component" value="Unassembled WGS sequence"/>
</dbReference>
<dbReference type="PROSITE" id="PS50943">
    <property type="entry name" value="HTH_CROC1"/>
    <property type="match status" value="1"/>
</dbReference>
<evidence type="ECO:0000313" key="4">
    <source>
        <dbReference type="Proteomes" id="UP000051906"/>
    </source>
</evidence>
<keyword evidence="1" id="KW-0472">Membrane</keyword>
<dbReference type="RefSeq" id="WP_057878348.1">
    <property type="nucleotide sequence ID" value="NZ_JQCA01000049.1"/>
</dbReference>
<feature type="transmembrane region" description="Helical" evidence="1">
    <location>
        <begin position="156"/>
        <end position="175"/>
    </location>
</feature>
<feature type="transmembrane region" description="Helical" evidence="1">
    <location>
        <begin position="104"/>
        <end position="120"/>
    </location>
</feature>
<sequence>MDLGKILKSARHNRGLTRPEAARSLAVSPLTVTLWEINLVMPTPAMIQRLATVYKFNVTTLQAFMAQAQRPQLEKTSNRLIRNGTVIGISLFLLTVHLAWFLKVLAIVSMLGIILYPFLSKPAAHSASQIKSTLIGVVIILILIPTFWGAPSLDSWGFLIAESVFFALYKTWHLMRGVGRKHQY</sequence>
<dbReference type="SMART" id="SM00530">
    <property type="entry name" value="HTH_XRE"/>
    <property type="match status" value="1"/>
</dbReference>
<accession>A0A0R2LQH0</accession>
<dbReference type="EMBL" id="JQCA01000049">
    <property type="protein sequence ID" value="KRO03908.1"/>
    <property type="molecule type" value="Genomic_DNA"/>
</dbReference>
<dbReference type="GO" id="GO:0003677">
    <property type="term" value="F:DNA binding"/>
    <property type="evidence" value="ECO:0007669"/>
    <property type="project" value="InterPro"/>
</dbReference>
<dbReference type="InterPro" id="IPR010982">
    <property type="entry name" value="Lambda_DNA-bd_dom_sf"/>
</dbReference>
<feature type="transmembrane region" description="Helical" evidence="1">
    <location>
        <begin position="132"/>
        <end position="150"/>
    </location>
</feature>
<organism evidence="3 4">
    <name type="scientific">Levilactobacillus paucivorans</name>
    <dbReference type="NCBI Taxonomy" id="616990"/>
    <lineage>
        <taxon>Bacteria</taxon>
        <taxon>Bacillati</taxon>
        <taxon>Bacillota</taxon>
        <taxon>Bacilli</taxon>
        <taxon>Lactobacillales</taxon>
        <taxon>Lactobacillaceae</taxon>
        <taxon>Levilactobacillus</taxon>
    </lineage>
</organism>
<keyword evidence="1" id="KW-1133">Transmembrane helix</keyword>
<reference evidence="3 4" key="1">
    <citation type="journal article" date="2015" name="Genome Announc.">
        <title>Expanding the biotechnology potential of lactobacilli through comparative genomics of 213 strains and associated genera.</title>
        <authorList>
            <person name="Sun Z."/>
            <person name="Harris H.M."/>
            <person name="McCann A."/>
            <person name="Guo C."/>
            <person name="Argimon S."/>
            <person name="Zhang W."/>
            <person name="Yang X."/>
            <person name="Jeffery I.B."/>
            <person name="Cooney J.C."/>
            <person name="Kagawa T.F."/>
            <person name="Liu W."/>
            <person name="Song Y."/>
            <person name="Salvetti E."/>
            <person name="Wrobel A."/>
            <person name="Rasinkangas P."/>
            <person name="Parkhill J."/>
            <person name="Rea M.C."/>
            <person name="O'Sullivan O."/>
            <person name="Ritari J."/>
            <person name="Douillard F.P."/>
            <person name="Paul Ross R."/>
            <person name="Yang R."/>
            <person name="Briner A.E."/>
            <person name="Felis G.E."/>
            <person name="de Vos W.M."/>
            <person name="Barrangou R."/>
            <person name="Klaenhammer T.R."/>
            <person name="Caufield P.W."/>
            <person name="Cui Y."/>
            <person name="Zhang H."/>
            <person name="O'Toole P.W."/>
        </authorList>
    </citation>
    <scope>NUCLEOTIDE SEQUENCE [LARGE SCALE GENOMIC DNA]</scope>
    <source>
        <strain evidence="3 4">DSM 22467</strain>
    </source>
</reference>
<protein>
    <recommendedName>
        <fullName evidence="2">HTH cro/C1-type domain-containing protein</fullName>
    </recommendedName>
</protein>
<dbReference type="PATRIC" id="fig|616990.3.peg.2000"/>
<keyword evidence="4" id="KW-1185">Reference proteome</keyword>
<dbReference type="Gene3D" id="1.10.260.40">
    <property type="entry name" value="lambda repressor-like DNA-binding domains"/>
    <property type="match status" value="1"/>
</dbReference>
<dbReference type="InterPro" id="IPR001387">
    <property type="entry name" value="Cro/C1-type_HTH"/>
</dbReference>
<dbReference type="CDD" id="cd00093">
    <property type="entry name" value="HTH_XRE"/>
    <property type="match status" value="1"/>
</dbReference>
<feature type="domain" description="HTH cro/C1-type" evidence="2">
    <location>
        <begin position="7"/>
        <end position="61"/>
    </location>
</feature>
<dbReference type="AlphaFoldDB" id="A0A0R2LQH0"/>
<gene>
    <name evidence="3" type="ORF">IV54_GL001888</name>
</gene>
<dbReference type="SUPFAM" id="SSF47413">
    <property type="entry name" value="lambda repressor-like DNA-binding domains"/>
    <property type="match status" value="1"/>
</dbReference>
<dbReference type="STRING" id="616990.IV54_GL001888"/>
<evidence type="ECO:0000256" key="1">
    <source>
        <dbReference type="SAM" id="Phobius"/>
    </source>
</evidence>
<comment type="caution">
    <text evidence="3">The sequence shown here is derived from an EMBL/GenBank/DDBJ whole genome shotgun (WGS) entry which is preliminary data.</text>
</comment>
<keyword evidence="1" id="KW-0812">Transmembrane</keyword>
<name>A0A0R2LQH0_9LACO</name>
<evidence type="ECO:0000259" key="2">
    <source>
        <dbReference type="PROSITE" id="PS50943"/>
    </source>
</evidence>